<evidence type="ECO:0000259" key="1">
    <source>
        <dbReference type="PROSITE" id="PS50969"/>
    </source>
</evidence>
<dbReference type="InterPro" id="IPR050365">
    <property type="entry name" value="TIM50"/>
</dbReference>
<dbReference type="SUPFAM" id="SSF56784">
    <property type="entry name" value="HAD-like"/>
    <property type="match status" value="1"/>
</dbReference>
<dbReference type="PROSITE" id="PS50969">
    <property type="entry name" value="FCP1"/>
    <property type="match status" value="1"/>
</dbReference>
<dbReference type="InterPro" id="IPR036412">
    <property type="entry name" value="HAD-like_sf"/>
</dbReference>
<dbReference type="InterPro" id="IPR004274">
    <property type="entry name" value="FCP1_dom"/>
</dbReference>
<organism evidence="2">
    <name type="scientific">Pithovirus LCDPAC01</name>
    <dbReference type="NCBI Taxonomy" id="2506600"/>
    <lineage>
        <taxon>Viruses</taxon>
        <taxon>Pithoviruses</taxon>
    </lineage>
</organism>
<accession>A0A481YNK9</accession>
<dbReference type="SMART" id="SM00577">
    <property type="entry name" value="CPDc"/>
    <property type="match status" value="1"/>
</dbReference>
<dbReference type="Gene3D" id="3.40.50.1000">
    <property type="entry name" value="HAD superfamily/HAD-like"/>
    <property type="match status" value="1"/>
</dbReference>
<dbReference type="Pfam" id="PF03031">
    <property type="entry name" value="NIF"/>
    <property type="match status" value="1"/>
</dbReference>
<name>A0A481YNK9_9VIRU</name>
<sequence>MKSNSTIVLDLDETLVHSFSSPEFIKRYEIYGNNYEKFHPPGEESLCYSLYTDDIIWGTFRPHLKTFINEVSDIFDNVIIWSAGTKDYVSEIVRLIYDGETKIPKLIQSRQHCQLSRGYYLKTRDLETYIHKNKLDMDFDINRTVILDDKNYTFLRNRKNGILIPPYSPGEYSDSPSIDKLLDRKDTALLDFVNWCKRVKIKDVTCFTSIDKNNIFNV</sequence>
<reference evidence="2" key="1">
    <citation type="journal article" date="2019" name="MBio">
        <title>Virus Genomes from Deep Sea Sediments Expand the Ocean Megavirome and Support Independent Origins of Viral Gigantism.</title>
        <authorList>
            <person name="Backstrom D."/>
            <person name="Yutin N."/>
            <person name="Jorgensen S.L."/>
            <person name="Dharamshi J."/>
            <person name="Homa F."/>
            <person name="Zaremba-Niedwiedzka K."/>
            <person name="Spang A."/>
            <person name="Wolf Y.I."/>
            <person name="Koonin E.V."/>
            <person name="Ettema T.J."/>
        </authorList>
    </citation>
    <scope>NUCLEOTIDE SEQUENCE</scope>
</reference>
<feature type="domain" description="FCP1 homology" evidence="1">
    <location>
        <begin position="1"/>
        <end position="188"/>
    </location>
</feature>
<dbReference type="PANTHER" id="PTHR12210">
    <property type="entry name" value="DULLARD PROTEIN PHOSPHATASE"/>
    <property type="match status" value="1"/>
</dbReference>
<dbReference type="InterPro" id="IPR023214">
    <property type="entry name" value="HAD_sf"/>
</dbReference>
<protein>
    <submittedName>
        <fullName evidence="2">Ctd-like (NLI interacting factor-like) phosphatase</fullName>
    </submittedName>
</protein>
<gene>
    <name evidence="2" type="ORF">LCDPAC01_01580</name>
</gene>
<evidence type="ECO:0000313" key="2">
    <source>
        <dbReference type="EMBL" id="QBK84677.1"/>
    </source>
</evidence>
<dbReference type="EMBL" id="MK500284">
    <property type="protein sequence ID" value="QBK84677.1"/>
    <property type="molecule type" value="Genomic_DNA"/>
</dbReference>
<proteinExistence type="predicted"/>